<name>A0A543IH06_9ACTN</name>
<dbReference type="PIRSF" id="PIRSF005739">
    <property type="entry name" value="O-mtase"/>
    <property type="match status" value="1"/>
</dbReference>
<dbReference type="InterPro" id="IPR012967">
    <property type="entry name" value="COMT_dimerisation"/>
</dbReference>
<reference evidence="8 9" key="1">
    <citation type="submission" date="2019-06" db="EMBL/GenBank/DDBJ databases">
        <title>Sequencing the genomes of 1000 actinobacteria strains.</title>
        <authorList>
            <person name="Klenk H.-P."/>
        </authorList>
    </citation>
    <scope>NUCLEOTIDE SEQUENCE [LARGE SCALE GENOMIC DNA]</scope>
    <source>
        <strain evidence="8 9">DSM 45043</strain>
    </source>
</reference>
<evidence type="ECO:0000259" key="6">
    <source>
        <dbReference type="Pfam" id="PF00891"/>
    </source>
</evidence>
<sequence>MSIEVPESPLAASMVGLLTGGWVAQAVSVAARLKIADQLAHGPRSAADIAEAVDAHAPTLHRLLRALSDVGVVQEREDGLFSGTPLGELLRSDVPSLRGYALLTGAPFHRAAWDALEHSVRTGEPSFPHVHGQEIFDYLRDNPSDGDVLNKAMVAMSGEFIAPVAAACEFPPGHTIVDVGGGHGAVLTEILAANPGTRGILYDLPEVIAKAADGPLRTALADDRCQMVAGSFFDSVPQGGDAYVLSHVVHDWDDDRAVQILANCRRAMHPGSRLLLLEGFLHDGPSASRMKWLDLEMLVMTSGGRQRTQSQYEALFQRAGLRPTGPTAQSPTFTALEARPA</sequence>
<comment type="caution">
    <text evidence="8">The sequence shown here is derived from an EMBL/GenBank/DDBJ whole genome shotgun (WGS) entry which is preliminary data.</text>
</comment>
<dbReference type="EMBL" id="VFPO01000001">
    <property type="protein sequence ID" value="TQM69820.1"/>
    <property type="molecule type" value="Genomic_DNA"/>
</dbReference>
<evidence type="ECO:0000256" key="1">
    <source>
        <dbReference type="ARBA" id="ARBA00022603"/>
    </source>
</evidence>
<dbReference type="GO" id="GO:0046983">
    <property type="term" value="F:protein dimerization activity"/>
    <property type="evidence" value="ECO:0007669"/>
    <property type="project" value="InterPro"/>
</dbReference>
<dbReference type="PROSITE" id="PS51683">
    <property type="entry name" value="SAM_OMT_II"/>
    <property type="match status" value="1"/>
</dbReference>
<dbReference type="InterPro" id="IPR036390">
    <property type="entry name" value="WH_DNA-bd_sf"/>
</dbReference>
<dbReference type="InterPro" id="IPR001077">
    <property type="entry name" value="COMT_C"/>
</dbReference>
<dbReference type="SUPFAM" id="SSF53335">
    <property type="entry name" value="S-adenosyl-L-methionine-dependent methyltransferases"/>
    <property type="match status" value="1"/>
</dbReference>
<dbReference type="Pfam" id="PF08100">
    <property type="entry name" value="Dimerisation"/>
    <property type="match status" value="1"/>
</dbReference>
<evidence type="ECO:0000313" key="9">
    <source>
        <dbReference type="Proteomes" id="UP000316706"/>
    </source>
</evidence>
<dbReference type="Gene3D" id="1.10.287.1350">
    <property type="match status" value="1"/>
</dbReference>
<dbReference type="SUPFAM" id="SSF46785">
    <property type="entry name" value="Winged helix' DNA-binding domain"/>
    <property type="match status" value="1"/>
</dbReference>
<keyword evidence="9" id="KW-1185">Reference proteome</keyword>
<dbReference type="InterPro" id="IPR016461">
    <property type="entry name" value="COMT-like"/>
</dbReference>
<evidence type="ECO:0000313" key="8">
    <source>
        <dbReference type="EMBL" id="TQM69820.1"/>
    </source>
</evidence>
<keyword evidence="1 8" id="KW-0489">Methyltransferase</keyword>
<dbReference type="Gene3D" id="3.40.50.150">
    <property type="entry name" value="Vaccinia Virus protein VP39"/>
    <property type="match status" value="1"/>
</dbReference>
<evidence type="ECO:0000256" key="5">
    <source>
        <dbReference type="SAM" id="MobiDB-lite"/>
    </source>
</evidence>
<dbReference type="InterPro" id="IPR036388">
    <property type="entry name" value="WH-like_DNA-bd_sf"/>
</dbReference>
<feature type="active site" description="Proton acceptor" evidence="4">
    <location>
        <position position="250"/>
    </location>
</feature>
<dbReference type="CDD" id="cd00090">
    <property type="entry name" value="HTH_ARSR"/>
    <property type="match status" value="1"/>
</dbReference>
<dbReference type="Proteomes" id="UP000316706">
    <property type="component" value="Unassembled WGS sequence"/>
</dbReference>
<dbReference type="InterPro" id="IPR011991">
    <property type="entry name" value="ArsR-like_HTH"/>
</dbReference>
<proteinExistence type="predicted"/>
<organism evidence="8 9">
    <name type="scientific">Actinomadura hallensis</name>
    <dbReference type="NCBI Taxonomy" id="337895"/>
    <lineage>
        <taxon>Bacteria</taxon>
        <taxon>Bacillati</taxon>
        <taxon>Actinomycetota</taxon>
        <taxon>Actinomycetes</taxon>
        <taxon>Streptosporangiales</taxon>
        <taxon>Thermomonosporaceae</taxon>
        <taxon>Actinomadura</taxon>
    </lineage>
</organism>
<dbReference type="PANTHER" id="PTHR43712:SF2">
    <property type="entry name" value="O-METHYLTRANSFERASE CICE"/>
    <property type="match status" value="1"/>
</dbReference>
<dbReference type="AlphaFoldDB" id="A0A543IH06"/>
<dbReference type="CDD" id="cd02440">
    <property type="entry name" value="AdoMet_MTases"/>
    <property type="match status" value="1"/>
</dbReference>
<feature type="domain" description="O-methyltransferase C-terminal" evidence="6">
    <location>
        <begin position="113"/>
        <end position="321"/>
    </location>
</feature>
<keyword evidence="2 8" id="KW-0808">Transferase</keyword>
<dbReference type="Pfam" id="PF00891">
    <property type="entry name" value="Methyltransf_2"/>
    <property type="match status" value="1"/>
</dbReference>
<dbReference type="OrthoDB" id="4145676at2"/>
<dbReference type="GO" id="GO:0008171">
    <property type="term" value="F:O-methyltransferase activity"/>
    <property type="evidence" value="ECO:0007669"/>
    <property type="project" value="InterPro"/>
</dbReference>
<evidence type="ECO:0000256" key="2">
    <source>
        <dbReference type="ARBA" id="ARBA00022679"/>
    </source>
</evidence>
<evidence type="ECO:0000256" key="3">
    <source>
        <dbReference type="ARBA" id="ARBA00022691"/>
    </source>
</evidence>
<dbReference type="RefSeq" id="WP_141970253.1">
    <property type="nucleotide sequence ID" value="NZ_VFPO01000001.1"/>
</dbReference>
<protein>
    <submittedName>
        <fullName evidence="8">Hydroxyneurosporene-O-methyltransferase</fullName>
    </submittedName>
</protein>
<dbReference type="GO" id="GO:0032259">
    <property type="term" value="P:methylation"/>
    <property type="evidence" value="ECO:0007669"/>
    <property type="project" value="UniProtKB-KW"/>
</dbReference>
<keyword evidence="3" id="KW-0949">S-adenosyl-L-methionine</keyword>
<gene>
    <name evidence="8" type="ORF">FHX41_3533</name>
</gene>
<dbReference type="InterPro" id="IPR029063">
    <property type="entry name" value="SAM-dependent_MTases_sf"/>
</dbReference>
<dbReference type="Gene3D" id="1.10.10.10">
    <property type="entry name" value="Winged helix-like DNA-binding domain superfamily/Winged helix DNA-binding domain"/>
    <property type="match status" value="1"/>
</dbReference>
<accession>A0A543IH06</accession>
<feature type="domain" description="O-methyltransferase dimerisation" evidence="7">
    <location>
        <begin position="17"/>
        <end position="90"/>
    </location>
</feature>
<dbReference type="PANTHER" id="PTHR43712">
    <property type="entry name" value="PUTATIVE (AFU_ORTHOLOGUE AFUA_4G14580)-RELATED"/>
    <property type="match status" value="1"/>
</dbReference>
<evidence type="ECO:0000256" key="4">
    <source>
        <dbReference type="PIRSR" id="PIRSR005739-1"/>
    </source>
</evidence>
<feature type="region of interest" description="Disordered" evidence="5">
    <location>
        <begin position="321"/>
        <end position="341"/>
    </location>
</feature>
<evidence type="ECO:0000259" key="7">
    <source>
        <dbReference type="Pfam" id="PF08100"/>
    </source>
</evidence>